<dbReference type="PRINTS" id="PR01234">
    <property type="entry name" value="TNECROSISFCT"/>
</dbReference>
<evidence type="ECO:0000313" key="7">
    <source>
        <dbReference type="Proteomes" id="UP000736164"/>
    </source>
</evidence>
<dbReference type="GO" id="GO:0016020">
    <property type="term" value="C:membrane"/>
    <property type="evidence" value="ECO:0007669"/>
    <property type="project" value="UniProtKB-SubCell"/>
</dbReference>
<keyword evidence="3" id="KW-0202">Cytokine</keyword>
<dbReference type="GO" id="GO:0006955">
    <property type="term" value="P:immune response"/>
    <property type="evidence" value="ECO:0007669"/>
    <property type="project" value="InterPro"/>
</dbReference>
<feature type="non-terminal residue" evidence="6">
    <location>
        <position position="88"/>
    </location>
</feature>
<comment type="caution">
    <text evidence="6">The sequence shown here is derived from an EMBL/GenBank/DDBJ whole genome shotgun (WGS) entry which is preliminary data.</text>
</comment>
<dbReference type="GO" id="GO:0005615">
    <property type="term" value="C:extracellular space"/>
    <property type="evidence" value="ECO:0007669"/>
    <property type="project" value="UniProtKB-KW"/>
</dbReference>
<dbReference type="GO" id="GO:0005164">
    <property type="term" value="F:tumor necrosis factor receptor binding"/>
    <property type="evidence" value="ECO:0007669"/>
    <property type="project" value="InterPro"/>
</dbReference>
<evidence type="ECO:0000259" key="5">
    <source>
        <dbReference type="PROSITE" id="PS50049"/>
    </source>
</evidence>
<protein>
    <submittedName>
        <fullName evidence="6">TNF15 factor</fullName>
    </submittedName>
</protein>
<dbReference type="Pfam" id="PF00229">
    <property type="entry name" value="TNF"/>
    <property type="match status" value="1"/>
</dbReference>
<dbReference type="EMBL" id="JAAWVO010070627">
    <property type="protein sequence ID" value="MBN3324405.1"/>
    <property type="molecule type" value="Genomic_DNA"/>
</dbReference>
<dbReference type="InterPro" id="IPR006053">
    <property type="entry name" value="TNF"/>
</dbReference>
<evidence type="ECO:0000256" key="3">
    <source>
        <dbReference type="ARBA" id="ARBA00022514"/>
    </source>
</evidence>
<evidence type="ECO:0000256" key="4">
    <source>
        <dbReference type="ARBA" id="ARBA00023136"/>
    </source>
</evidence>
<comment type="similarity">
    <text evidence="2">Belongs to the tumor necrosis factor family.</text>
</comment>
<evidence type="ECO:0000313" key="6">
    <source>
        <dbReference type="EMBL" id="MBN3324405.1"/>
    </source>
</evidence>
<name>A0A8J7P7T8_ATRSP</name>
<feature type="domain" description="THD" evidence="5">
    <location>
        <begin position="1"/>
        <end position="88"/>
    </location>
</feature>
<reference evidence="6" key="1">
    <citation type="journal article" date="2021" name="Cell">
        <title>Tracing the genetic footprints of vertebrate landing in non-teleost ray-finned fishes.</title>
        <authorList>
            <person name="Bi X."/>
            <person name="Wang K."/>
            <person name="Yang L."/>
            <person name="Pan H."/>
            <person name="Jiang H."/>
            <person name="Wei Q."/>
            <person name="Fang M."/>
            <person name="Yu H."/>
            <person name="Zhu C."/>
            <person name="Cai Y."/>
            <person name="He Y."/>
            <person name="Gan X."/>
            <person name="Zeng H."/>
            <person name="Yu D."/>
            <person name="Zhu Y."/>
            <person name="Jiang H."/>
            <person name="Qiu Q."/>
            <person name="Yang H."/>
            <person name="Zhang Y.E."/>
            <person name="Wang W."/>
            <person name="Zhu M."/>
            <person name="He S."/>
            <person name="Zhang G."/>
        </authorList>
    </citation>
    <scope>NUCLEOTIDE SEQUENCE</scope>
    <source>
        <strain evidence="6">Allg_001</strain>
    </source>
</reference>
<dbReference type="SUPFAM" id="SSF49842">
    <property type="entry name" value="TNF-like"/>
    <property type="match status" value="1"/>
</dbReference>
<sequence length="88" mass="10000">MHDHVRRGCEPVRLSQTISKMTNGYPKPSDLITSFKTVECGSDTWMKSLYSGAVFLLEKGDKLMVFVNNITLVDFTDEKKTFFGAYLL</sequence>
<dbReference type="PROSITE" id="PS50049">
    <property type="entry name" value="THD_2"/>
    <property type="match status" value="1"/>
</dbReference>
<dbReference type="PANTHER" id="PTHR11471:SF24">
    <property type="entry name" value="TUMOR NECROSIS FACTOR LIGAND SUPERFAMILY MEMBER 15"/>
    <property type="match status" value="1"/>
</dbReference>
<feature type="non-terminal residue" evidence="6">
    <location>
        <position position="1"/>
    </location>
</feature>
<gene>
    <name evidence="6" type="primary">Tnfsf15</name>
    <name evidence="6" type="ORF">GTO95_0012698</name>
</gene>
<evidence type="ECO:0000256" key="1">
    <source>
        <dbReference type="ARBA" id="ARBA00004370"/>
    </source>
</evidence>
<dbReference type="AlphaFoldDB" id="A0A8J7P7T8"/>
<dbReference type="Gene3D" id="2.60.120.40">
    <property type="match status" value="1"/>
</dbReference>
<keyword evidence="7" id="KW-1185">Reference proteome</keyword>
<dbReference type="InterPro" id="IPR006052">
    <property type="entry name" value="TNF_dom"/>
</dbReference>
<accession>A0A8J7P7T8</accession>
<evidence type="ECO:0000256" key="2">
    <source>
        <dbReference type="ARBA" id="ARBA00008670"/>
    </source>
</evidence>
<dbReference type="PANTHER" id="PTHR11471">
    <property type="entry name" value="TUMOR NECROSIS FACTOR FAMILY MEMBER"/>
    <property type="match status" value="1"/>
</dbReference>
<organism evidence="6 7">
    <name type="scientific">Atractosteus spatula</name>
    <name type="common">Alligator gar</name>
    <name type="synonym">Lepisosteus spatula</name>
    <dbReference type="NCBI Taxonomy" id="7917"/>
    <lineage>
        <taxon>Eukaryota</taxon>
        <taxon>Metazoa</taxon>
        <taxon>Chordata</taxon>
        <taxon>Craniata</taxon>
        <taxon>Vertebrata</taxon>
        <taxon>Euteleostomi</taxon>
        <taxon>Actinopterygii</taxon>
        <taxon>Neopterygii</taxon>
        <taxon>Holostei</taxon>
        <taxon>Semionotiformes</taxon>
        <taxon>Lepisosteidae</taxon>
        <taxon>Atractosteus</taxon>
    </lineage>
</organism>
<dbReference type="GO" id="GO:0005125">
    <property type="term" value="F:cytokine activity"/>
    <property type="evidence" value="ECO:0007669"/>
    <property type="project" value="UniProtKB-KW"/>
</dbReference>
<dbReference type="Proteomes" id="UP000736164">
    <property type="component" value="Unassembled WGS sequence"/>
</dbReference>
<proteinExistence type="inferred from homology"/>
<keyword evidence="4" id="KW-0472">Membrane</keyword>
<comment type="subcellular location">
    <subcellularLocation>
        <location evidence="1">Membrane</location>
    </subcellularLocation>
</comment>
<dbReference type="InterPro" id="IPR008983">
    <property type="entry name" value="Tumour_necrosis_fac-like_dom"/>
</dbReference>